<dbReference type="SUPFAM" id="SSF56112">
    <property type="entry name" value="Protein kinase-like (PK-like)"/>
    <property type="match status" value="1"/>
</dbReference>
<keyword evidence="2" id="KW-0808">Transferase</keyword>
<dbReference type="InterPro" id="IPR011009">
    <property type="entry name" value="Kinase-like_dom_sf"/>
</dbReference>
<dbReference type="InterPro" id="IPR002575">
    <property type="entry name" value="Aminoglycoside_PTrfase"/>
</dbReference>
<evidence type="ECO:0000313" key="3">
    <source>
        <dbReference type="Proteomes" id="UP000031368"/>
    </source>
</evidence>
<dbReference type="GO" id="GO:0016740">
    <property type="term" value="F:transferase activity"/>
    <property type="evidence" value="ECO:0007669"/>
    <property type="project" value="UniProtKB-KW"/>
</dbReference>
<dbReference type="Gene3D" id="3.90.1200.10">
    <property type="match status" value="1"/>
</dbReference>
<dbReference type="Pfam" id="PF01636">
    <property type="entry name" value="APH"/>
    <property type="match status" value="1"/>
</dbReference>
<reference evidence="2 3" key="1">
    <citation type="submission" date="2013-11" db="EMBL/GenBank/DDBJ databases">
        <title>Complete genome sequence of Rhizobium gallicum bv. gallicum R602.</title>
        <authorList>
            <person name="Bustos P."/>
            <person name="Santamaria R.I."/>
            <person name="Lozano L."/>
            <person name="Acosta J.L."/>
            <person name="Ormeno-Orrillo E."/>
            <person name="Rogel M.A."/>
            <person name="Romero D."/>
            <person name="Cevallos M.A."/>
            <person name="Martinez-Romero E."/>
            <person name="Gonzalez V."/>
        </authorList>
    </citation>
    <scope>NUCLEOTIDE SEQUENCE [LARGE SCALE GENOMIC DNA]</scope>
    <source>
        <strain evidence="2 3">R602</strain>
    </source>
</reference>
<dbReference type="Proteomes" id="UP000031368">
    <property type="component" value="Chromosome"/>
</dbReference>
<name>A0A0B4X3Z2_9HYPH</name>
<dbReference type="HOGENOM" id="CLU_083624_1_0_5"/>
<dbReference type="RefSeq" id="WP_039845025.1">
    <property type="nucleotide sequence ID" value="NZ_CP006877.1"/>
</dbReference>
<protein>
    <submittedName>
        <fullName evidence="2">Aminoglycoside phosphotransferase protein</fullName>
    </submittedName>
</protein>
<gene>
    <name evidence="2" type="ORF">RGR602_CH02097</name>
</gene>
<sequence length="252" mass="27574">MNSVDIGDLLGTGKEAEVYEHGALVLKLYRVTASKNAAFREAAILAHIEPFGLPAPKISDVRQYGDRWGLLMTRARGQPFANAMISQPALIPKYLDEMVRLHREIHGQAARALPELKARLGSNIRHAPFLSTAHRERLLRGLDTLPNGNVLCHGDFHPSNILGSPGQAMVVDWLDACAGSPAADVCRTYVLIHHAAPEMAMRYAETYARASGLALGDIFAWLPFVAASRLAEGVSKEEDELIRMAETGWSDI</sequence>
<accession>A0A0B4X3Z2</accession>
<dbReference type="PANTHER" id="PTHR21310">
    <property type="entry name" value="AMINOGLYCOSIDE PHOSPHOTRANSFERASE-RELATED-RELATED"/>
    <property type="match status" value="1"/>
</dbReference>
<evidence type="ECO:0000313" key="2">
    <source>
        <dbReference type="EMBL" id="AJD41425.1"/>
    </source>
</evidence>
<proteinExistence type="predicted"/>
<dbReference type="KEGG" id="rga:RGR602_CH02097"/>
<keyword evidence="3" id="KW-1185">Reference proteome</keyword>
<dbReference type="InterPro" id="IPR051678">
    <property type="entry name" value="AGP_Transferase"/>
</dbReference>
<feature type="domain" description="Aminoglycoside phosphotransferase" evidence="1">
    <location>
        <begin position="20"/>
        <end position="208"/>
    </location>
</feature>
<organism evidence="2 3">
    <name type="scientific">Rhizobium gallicum bv. gallicum R602sp</name>
    <dbReference type="NCBI Taxonomy" id="1041138"/>
    <lineage>
        <taxon>Bacteria</taxon>
        <taxon>Pseudomonadati</taxon>
        <taxon>Pseudomonadota</taxon>
        <taxon>Alphaproteobacteria</taxon>
        <taxon>Hyphomicrobiales</taxon>
        <taxon>Rhizobiaceae</taxon>
        <taxon>Rhizobium/Agrobacterium group</taxon>
        <taxon>Rhizobium</taxon>
    </lineage>
</organism>
<dbReference type="AlphaFoldDB" id="A0A0B4X3Z2"/>
<dbReference type="EMBL" id="CP006877">
    <property type="protein sequence ID" value="AJD41425.1"/>
    <property type="molecule type" value="Genomic_DNA"/>
</dbReference>
<evidence type="ECO:0000259" key="1">
    <source>
        <dbReference type="Pfam" id="PF01636"/>
    </source>
</evidence>